<dbReference type="Pfam" id="PF24517">
    <property type="entry name" value="CBM96"/>
    <property type="match status" value="1"/>
</dbReference>
<protein>
    <recommendedName>
        <fullName evidence="5">Carbohydrate-binding module family 96 domain-containing protein</fullName>
    </recommendedName>
</protein>
<name>A0ABR4G384_9EURO</name>
<proteinExistence type="predicted"/>
<feature type="signal peptide" evidence="4">
    <location>
        <begin position="1"/>
        <end position="25"/>
    </location>
</feature>
<dbReference type="InterPro" id="IPR055372">
    <property type="entry name" value="CBM96"/>
</dbReference>
<keyword evidence="7" id="KW-1185">Reference proteome</keyword>
<evidence type="ECO:0000313" key="7">
    <source>
        <dbReference type="Proteomes" id="UP001610563"/>
    </source>
</evidence>
<keyword evidence="2" id="KW-0964">Secreted</keyword>
<dbReference type="NCBIfam" id="NF033679">
    <property type="entry name" value="DNRLRE_dom"/>
    <property type="match status" value="1"/>
</dbReference>
<dbReference type="InterPro" id="IPR017853">
    <property type="entry name" value="GH"/>
</dbReference>
<sequence length="723" mass="79837">MTASSFLSALRRPALVGLFACVASSATFPVIDPDLKPSTPGITPISAVDLTRSSSDRLMLTVDDEPFFFNGVQLRADKLYDVWDDGFTVINSQISWLSIQPDTALNASESTFIRGGSHASTNFAGETSSRIGYRTGSEVDKYLTYLKFDLDGYASADITAAKVRIYTTTRAWNSKSFRANIYGITDNDWEATNITWTNAPNHDGVDIDGTENEDYFLLSTSPTWDSIDATGYYDLDVTDFVVNHLSDDVASFILQTSTNTTSTAIGVTFDGALGTHPPQLLISNENNFDWTYLDNLVKWTEDAGLKFEPVWFGSESTGAAMDSRVPYYVFRNTKVEKINDDGSHTPVFKRNSDPAYGTYWFVMDKNDLTTRKQEKAAVLAMMNHIAEYNAANGDKRTVIGVDVANEPAVQRFHGSKFSAWQNPETWGALEAFDSVQDFVDRTMWEFCVNLANAVKESNYPVWTRANNYWGTDAQGVVYNELMRQNGGTSLDFIGLDPYRSNVADIFAYGHKNLTGQYYATGSNLLMVMENSGAVDTADVLPLASLAGGSFYNLYELYGPDNFGLYIPADEDSGDYTPVDRSDYVQGVRDGNYLLKKIAYDLATKLPVAAGGTGLAFFNVLGDESDISGSIRSIDISYETEDSGVGIATERSEREIALLSTQAVNFTLAGLASYKVRSVETGYYRGTSWVREDVKSFNRNGEDVQISLDALDCVRVLVRNEISK</sequence>
<evidence type="ECO:0000256" key="3">
    <source>
        <dbReference type="ARBA" id="ARBA00022729"/>
    </source>
</evidence>
<reference evidence="6 7" key="1">
    <citation type="submission" date="2024-07" db="EMBL/GenBank/DDBJ databases">
        <title>Section-level genome sequencing and comparative genomics of Aspergillus sections Usti and Cavernicolus.</title>
        <authorList>
            <consortium name="Lawrence Berkeley National Laboratory"/>
            <person name="Nybo J.L."/>
            <person name="Vesth T.C."/>
            <person name="Theobald S."/>
            <person name="Frisvad J.C."/>
            <person name="Larsen T.O."/>
            <person name="Kjaerboelling I."/>
            <person name="Rothschild-Mancinelli K."/>
            <person name="Lyhne E.K."/>
            <person name="Kogle M.E."/>
            <person name="Barry K."/>
            <person name="Clum A."/>
            <person name="Na H."/>
            <person name="Ledsgaard L."/>
            <person name="Lin J."/>
            <person name="Lipzen A."/>
            <person name="Kuo A."/>
            <person name="Riley R."/>
            <person name="Mondo S."/>
            <person name="Labutti K."/>
            <person name="Haridas S."/>
            <person name="Pangalinan J."/>
            <person name="Salamov A.A."/>
            <person name="Simmons B.A."/>
            <person name="Magnuson J.K."/>
            <person name="Chen J."/>
            <person name="Drula E."/>
            <person name="Henrissat B."/>
            <person name="Wiebenga A."/>
            <person name="Lubbers R.J."/>
            <person name="Gomes A.C."/>
            <person name="Makela M.R."/>
            <person name="Stajich J."/>
            <person name="Grigoriev I.V."/>
            <person name="Mortensen U.H."/>
            <person name="De Vries R.P."/>
            <person name="Baker S.E."/>
            <person name="Andersen M.R."/>
        </authorList>
    </citation>
    <scope>NUCLEOTIDE SEQUENCE [LARGE SCALE GENOMIC DNA]</scope>
    <source>
        <strain evidence="6 7">CBS 209.92</strain>
    </source>
</reference>
<dbReference type="Gene3D" id="3.20.20.80">
    <property type="entry name" value="Glycosidases"/>
    <property type="match status" value="1"/>
</dbReference>
<accession>A0ABR4G384</accession>
<evidence type="ECO:0000256" key="4">
    <source>
        <dbReference type="SAM" id="SignalP"/>
    </source>
</evidence>
<gene>
    <name evidence="6" type="ORF">BJX66DRAFT_351759</name>
</gene>
<comment type="subcellular location">
    <subcellularLocation>
        <location evidence="1">Secreted</location>
    </subcellularLocation>
</comment>
<evidence type="ECO:0000313" key="6">
    <source>
        <dbReference type="EMBL" id="KAL2793423.1"/>
    </source>
</evidence>
<evidence type="ECO:0000256" key="2">
    <source>
        <dbReference type="ARBA" id="ARBA00022525"/>
    </source>
</evidence>
<evidence type="ECO:0000259" key="5">
    <source>
        <dbReference type="Pfam" id="PF24517"/>
    </source>
</evidence>
<dbReference type="Proteomes" id="UP001610563">
    <property type="component" value="Unassembled WGS sequence"/>
</dbReference>
<feature type="chain" id="PRO_5047129361" description="Carbohydrate-binding module family 96 domain-containing protein" evidence="4">
    <location>
        <begin position="26"/>
        <end position="723"/>
    </location>
</feature>
<keyword evidence="3 4" id="KW-0732">Signal</keyword>
<comment type="caution">
    <text evidence="6">The sequence shown here is derived from an EMBL/GenBank/DDBJ whole genome shotgun (WGS) entry which is preliminary data.</text>
</comment>
<dbReference type="EMBL" id="JBFTWV010000058">
    <property type="protein sequence ID" value="KAL2793423.1"/>
    <property type="molecule type" value="Genomic_DNA"/>
</dbReference>
<organism evidence="6 7">
    <name type="scientific">Aspergillus keveii</name>
    <dbReference type="NCBI Taxonomy" id="714993"/>
    <lineage>
        <taxon>Eukaryota</taxon>
        <taxon>Fungi</taxon>
        <taxon>Dikarya</taxon>
        <taxon>Ascomycota</taxon>
        <taxon>Pezizomycotina</taxon>
        <taxon>Eurotiomycetes</taxon>
        <taxon>Eurotiomycetidae</taxon>
        <taxon>Eurotiales</taxon>
        <taxon>Aspergillaceae</taxon>
        <taxon>Aspergillus</taxon>
        <taxon>Aspergillus subgen. Nidulantes</taxon>
    </lineage>
</organism>
<dbReference type="SUPFAM" id="SSF51445">
    <property type="entry name" value="(Trans)glycosidases"/>
    <property type="match status" value="1"/>
</dbReference>
<feature type="domain" description="Carbohydrate-binding module family 96" evidence="5">
    <location>
        <begin position="103"/>
        <end position="283"/>
    </location>
</feature>
<evidence type="ECO:0000256" key="1">
    <source>
        <dbReference type="ARBA" id="ARBA00004613"/>
    </source>
</evidence>